<proteinExistence type="inferred from homology"/>
<dbReference type="Pfam" id="PF03780">
    <property type="entry name" value="Asp23"/>
    <property type="match status" value="1"/>
</dbReference>
<evidence type="ECO:0000256" key="1">
    <source>
        <dbReference type="ARBA" id="ARBA00005721"/>
    </source>
</evidence>
<keyword evidence="4" id="KW-1185">Reference proteome</keyword>
<dbReference type="Proteomes" id="UP000273119">
    <property type="component" value="Unassembled WGS sequence"/>
</dbReference>
<dbReference type="InterPro" id="IPR005531">
    <property type="entry name" value="Asp23"/>
</dbReference>
<comment type="similarity">
    <text evidence="1">Belongs to the asp23 family.</text>
</comment>
<name>A0A496PHV2_9MICC</name>
<protein>
    <submittedName>
        <fullName evidence="3">Asp23/Gls24 family envelope stress response protein</fullName>
    </submittedName>
</protein>
<gene>
    <name evidence="3" type="ORF">DWQ67_10675</name>
</gene>
<organism evidence="3 4">
    <name type="scientific">Galactobacter caseinivorans</name>
    <dbReference type="NCBI Taxonomy" id="2676123"/>
    <lineage>
        <taxon>Bacteria</taxon>
        <taxon>Bacillati</taxon>
        <taxon>Actinomycetota</taxon>
        <taxon>Actinomycetes</taxon>
        <taxon>Micrococcales</taxon>
        <taxon>Micrococcaceae</taxon>
        <taxon>Galactobacter</taxon>
    </lineage>
</organism>
<evidence type="ECO:0000313" key="4">
    <source>
        <dbReference type="Proteomes" id="UP000273119"/>
    </source>
</evidence>
<dbReference type="EMBL" id="QQXL01000006">
    <property type="protein sequence ID" value="RKW70030.1"/>
    <property type="molecule type" value="Genomic_DNA"/>
</dbReference>
<evidence type="ECO:0000256" key="2">
    <source>
        <dbReference type="SAM" id="MobiDB-lite"/>
    </source>
</evidence>
<comment type="caution">
    <text evidence="3">The sequence shown here is derived from an EMBL/GenBank/DDBJ whole genome shotgun (WGS) entry which is preliminary data.</text>
</comment>
<accession>A0A496PHV2</accession>
<dbReference type="PANTHER" id="PTHR34297">
    <property type="entry name" value="HYPOTHETICAL CYTOSOLIC PROTEIN-RELATED"/>
    <property type="match status" value="1"/>
</dbReference>
<dbReference type="PANTHER" id="PTHR34297:SF3">
    <property type="entry name" value="ALKALINE SHOCK PROTEIN 23"/>
    <property type="match status" value="1"/>
</dbReference>
<reference evidence="3 4" key="1">
    <citation type="submission" date="2018-07" db="EMBL/GenBank/DDBJ databases">
        <title>Arthrobacter sp. nov., isolated from raw cow's milk with high bacterial count.</title>
        <authorList>
            <person name="Hahne J."/>
            <person name="Isele D."/>
            <person name="Lipski A."/>
        </authorList>
    </citation>
    <scope>NUCLEOTIDE SEQUENCE [LARGE SCALE GENOMIC DNA]</scope>
    <source>
        <strain evidence="3 4">JZ R-183</strain>
    </source>
</reference>
<feature type="compositionally biased region" description="Basic and acidic residues" evidence="2">
    <location>
        <begin position="1"/>
        <end position="15"/>
    </location>
</feature>
<feature type="region of interest" description="Disordered" evidence="2">
    <location>
        <begin position="1"/>
        <end position="27"/>
    </location>
</feature>
<evidence type="ECO:0000313" key="3">
    <source>
        <dbReference type="EMBL" id="RKW70030.1"/>
    </source>
</evidence>
<dbReference type="AlphaFoldDB" id="A0A496PHV2"/>
<sequence>MEKAESKQEVVERVPEGPLQTEHGDTSIEDRVVEKIAEIAAREVPGVYAMGTSTQRTFSNIAGKISRSATAGPSGVSVKKGVVQASIDLTIVVEYGFSIVEVADGIRANIIDRVSQMTGLDVVEVNIDVSDVHLPSEDDEESNDDAAAQLR</sequence>